<dbReference type="AlphaFoldDB" id="F6ELG0"/>
<feature type="transmembrane region" description="Helical" evidence="7">
    <location>
        <begin position="158"/>
        <end position="184"/>
    </location>
</feature>
<dbReference type="KEGG" id="asd:AS9A_1761"/>
<comment type="subcellular location">
    <subcellularLocation>
        <location evidence="1">Cell membrane</location>
        <topology evidence="1">Multi-pass membrane protein</topology>
    </subcellularLocation>
</comment>
<dbReference type="Pfam" id="PF03631">
    <property type="entry name" value="Virul_fac_BrkB"/>
    <property type="match status" value="1"/>
</dbReference>
<reference evidence="8 9" key="1">
    <citation type="journal article" date="2011" name="J. Bacteriol.">
        <title>Complete genome sequence of Amycolicicoccus subflavus DQS3-9A1T, an actinomycete isolated from crude oil-polluted soil.</title>
        <authorList>
            <person name="Cai M."/>
            <person name="Chen W.M."/>
            <person name="Nie Y."/>
            <person name="Chi C.Q."/>
            <person name="Wang Y.N."/>
            <person name="Tang Y.Q."/>
            <person name="Li G.Y."/>
            <person name="Wu X.L."/>
        </authorList>
    </citation>
    <scope>NUCLEOTIDE SEQUENCE [LARGE SCALE GENOMIC DNA]</scope>
    <source>
        <strain evidence="9">DSM 45089 / DQS3-9A1</strain>
    </source>
</reference>
<keyword evidence="2" id="KW-1003">Cell membrane</keyword>
<keyword evidence="3 7" id="KW-0812">Transmembrane</keyword>
<dbReference type="HOGENOM" id="CLU_045539_2_3_11"/>
<keyword evidence="4 7" id="KW-1133">Transmembrane helix</keyword>
<dbReference type="STRING" id="443218.AS9A_1761"/>
<keyword evidence="9" id="KW-1185">Reference proteome</keyword>
<accession>F6ELG0</accession>
<evidence type="ECO:0000256" key="3">
    <source>
        <dbReference type="ARBA" id="ARBA00022692"/>
    </source>
</evidence>
<evidence type="ECO:0000313" key="8">
    <source>
        <dbReference type="EMBL" id="AEF40210.1"/>
    </source>
</evidence>
<feature type="transmembrane region" description="Helical" evidence="7">
    <location>
        <begin position="118"/>
        <end position="138"/>
    </location>
</feature>
<name>F6ELG0_HOYSD</name>
<feature type="transmembrane region" description="Helical" evidence="7">
    <location>
        <begin position="268"/>
        <end position="290"/>
    </location>
</feature>
<dbReference type="PANTHER" id="PTHR30213">
    <property type="entry name" value="INNER MEMBRANE PROTEIN YHJD"/>
    <property type="match status" value="1"/>
</dbReference>
<dbReference type="GO" id="GO:0005886">
    <property type="term" value="C:plasma membrane"/>
    <property type="evidence" value="ECO:0007669"/>
    <property type="project" value="UniProtKB-SubCell"/>
</dbReference>
<keyword evidence="5 7" id="KW-0472">Membrane</keyword>
<evidence type="ECO:0000256" key="5">
    <source>
        <dbReference type="ARBA" id="ARBA00023136"/>
    </source>
</evidence>
<dbReference type="RefSeq" id="WP_013806559.1">
    <property type="nucleotide sequence ID" value="NC_015564.1"/>
</dbReference>
<evidence type="ECO:0000313" key="9">
    <source>
        <dbReference type="Proteomes" id="UP000009235"/>
    </source>
</evidence>
<proteinExistence type="predicted"/>
<gene>
    <name evidence="8" type="ordered locus">AS9A_1761</name>
</gene>
<feature type="region of interest" description="Disordered" evidence="6">
    <location>
        <begin position="348"/>
        <end position="378"/>
    </location>
</feature>
<evidence type="ECO:0000256" key="6">
    <source>
        <dbReference type="SAM" id="MobiDB-lite"/>
    </source>
</evidence>
<protein>
    <submittedName>
        <fullName evidence="8">Conserved hypothetical membrane protein</fullName>
    </submittedName>
</protein>
<feature type="transmembrane region" description="Helical" evidence="7">
    <location>
        <begin position="204"/>
        <end position="223"/>
    </location>
</feature>
<organism evidence="8 9">
    <name type="scientific">Hoyosella subflava (strain DSM 45089 / JCM 17490 / NBRC 109087 / DQS3-9A1)</name>
    <name type="common">Amycolicicoccus subflavus</name>
    <dbReference type="NCBI Taxonomy" id="443218"/>
    <lineage>
        <taxon>Bacteria</taxon>
        <taxon>Bacillati</taxon>
        <taxon>Actinomycetota</taxon>
        <taxon>Actinomycetes</taxon>
        <taxon>Mycobacteriales</taxon>
        <taxon>Hoyosellaceae</taxon>
        <taxon>Hoyosella</taxon>
    </lineage>
</organism>
<feature type="transmembrane region" description="Helical" evidence="7">
    <location>
        <begin position="235"/>
        <end position="256"/>
    </location>
</feature>
<evidence type="ECO:0000256" key="2">
    <source>
        <dbReference type="ARBA" id="ARBA00022475"/>
    </source>
</evidence>
<dbReference type="PANTHER" id="PTHR30213:SF0">
    <property type="entry name" value="UPF0761 MEMBRANE PROTEIN YIHY"/>
    <property type="match status" value="1"/>
</dbReference>
<evidence type="ECO:0000256" key="1">
    <source>
        <dbReference type="ARBA" id="ARBA00004651"/>
    </source>
</evidence>
<feature type="transmembrane region" description="Helical" evidence="7">
    <location>
        <begin position="49"/>
        <end position="70"/>
    </location>
</feature>
<dbReference type="InterPro" id="IPR017039">
    <property type="entry name" value="Virul_fac_BrkB"/>
</dbReference>
<dbReference type="Proteomes" id="UP000009235">
    <property type="component" value="Chromosome"/>
</dbReference>
<sequence>MSEQETPTRGDGPARAHRWHPIRRTGQVIGRTTVKAWDDSIFSHSATAAFWQVLSLPPLFLGVLGMLGYVGDWFGPNTIDIIEGKIITFSGAVFNESVVDQIIQPTVNDVLVRGRLEFVSVGFVLSLWAGSSAISAFVDAIVEAHGQNEHRHPVWQRLFALLLYVVFLFLAVFTMPLVALGPALIMDLIPDSWDHLGSEMVRTFYYPAVAVLLLFGLTTLYKVALPRSLPWHRLLAGAVLAGVVFYAASTGLRVYLGAITRTGYTYGALATPIAFLLFAFFLGFAIMLGAEFNATIQEIWPARATRIEQVRRWLANQAQAASERPDEQRPVTSQLLRLASGSIRVVTDQPASELRSHHGRHEADPAEDDEVVEQLKKP</sequence>
<dbReference type="eggNOG" id="COG1295">
    <property type="taxonomic scope" value="Bacteria"/>
</dbReference>
<dbReference type="OrthoDB" id="3209118at2"/>
<dbReference type="EMBL" id="CP002786">
    <property type="protein sequence ID" value="AEF40210.1"/>
    <property type="molecule type" value="Genomic_DNA"/>
</dbReference>
<evidence type="ECO:0000256" key="7">
    <source>
        <dbReference type="SAM" id="Phobius"/>
    </source>
</evidence>
<evidence type="ECO:0000256" key="4">
    <source>
        <dbReference type="ARBA" id="ARBA00022989"/>
    </source>
</evidence>